<reference evidence="3" key="2">
    <citation type="submission" date="2023-01" db="EMBL/GenBank/DDBJ databases">
        <authorList>
            <person name="Petersen C."/>
        </authorList>
    </citation>
    <scope>NUCLEOTIDE SEQUENCE</scope>
    <source>
        <strain evidence="3">IBT 17514</strain>
    </source>
</reference>
<feature type="compositionally biased region" description="Basic residues" evidence="1">
    <location>
        <begin position="179"/>
        <end position="189"/>
    </location>
</feature>
<keyword evidence="2" id="KW-0812">Transmembrane</keyword>
<name>A0AAD6HW19_9EURO</name>
<evidence type="ECO:0000256" key="1">
    <source>
        <dbReference type="SAM" id="MobiDB-lite"/>
    </source>
</evidence>
<feature type="region of interest" description="Disordered" evidence="1">
    <location>
        <begin position="91"/>
        <end position="211"/>
    </location>
</feature>
<feature type="compositionally biased region" description="Basic and acidic residues" evidence="1">
    <location>
        <begin position="193"/>
        <end position="211"/>
    </location>
</feature>
<protein>
    <submittedName>
        <fullName evidence="3">Uncharacterized protein</fullName>
    </submittedName>
</protein>
<gene>
    <name evidence="3" type="ORF">N7493_001880</name>
</gene>
<comment type="caution">
    <text evidence="3">The sequence shown here is derived from an EMBL/GenBank/DDBJ whole genome shotgun (WGS) entry which is preliminary data.</text>
</comment>
<feature type="compositionally biased region" description="Basic and acidic residues" evidence="1">
    <location>
        <begin position="136"/>
        <end position="146"/>
    </location>
</feature>
<proteinExistence type="predicted"/>
<keyword evidence="2" id="KW-1133">Transmembrane helix</keyword>
<dbReference type="EMBL" id="JAQJAN010000002">
    <property type="protein sequence ID" value="KAJ5738725.1"/>
    <property type="molecule type" value="Genomic_DNA"/>
</dbReference>
<evidence type="ECO:0000313" key="4">
    <source>
        <dbReference type="Proteomes" id="UP001215712"/>
    </source>
</evidence>
<feature type="transmembrane region" description="Helical" evidence="2">
    <location>
        <begin position="62"/>
        <end position="84"/>
    </location>
</feature>
<keyword evidence="4" id="KW-1185">Reference proteome</keyword>
<dbReference type="Proteomes" id="UP001215712">
    <property type="component" value="Unassembled WGS sequence"/>
</dbReference>
<sequence length="211" mass="23128">MDSIPLEDSGLSLEAKLSTTFSLNSNPNNNNDLSSHLSKRYTTFSIPSSYGRMDSSPPPGTVAGIVLGSVGGVVLILYLTFLALNPGGLARGSSSSLDEEVVVTSRRAGSRRSRSNNTIEVVEERDRRSSYRRRPSPRDDRDHIIVEESMTGTATSDGRDMIEVVEEESSIVSSVSTRPPRRARSHRSGVRTIDPRDPLDYGHDESDVSRY</sequence>
<evidence type="ECO:0000313" key="3">
    <source>
        <dbReference type="EMBL" id="KAJ5738725.1"/>
    </source>
</evidence>
<accession>A0AAD6HW19</accession>
<keyword evidence="2" id="KW-0472">Membrane</keyword>
<evidence type="ECO:0000256" key="2">
    <source>
        <dbReference type="SAM" id="Phobius"/>
    </source>
</evidence>
<organism evidence="3 4">
    <name type="scientific">Penicillium malachiteum</name>
    <dbReference type="NCBI Taxonomy" id="1324776"/>
    <lineage>
        <taxon>Eukaryota</taxon>
        <taxon>Fungi</taxon>
        <taxon>Dikarya</taxon>
        <taxon>Ascomycota</taxon>
        <taxon>Pezizomycotina</taxon>
        <taxon>Eurotiomycetes</taxon>
        <taxon>Eurotiomycetidae</taxon>
        <taxon>Eurotiales</taxon>
        <taxon>Aspergillaceae</taxon>
        <taxon>Penicillium</taxon>
    </lineage>
</organism>
<reference evidence="3" key="1">
    <citation type="journal article" date="2023" name="IMA Fungus">
        <title>Comparative genomic study of the Penicillium genus elucidates a diverse pangenome and 15 lateral gene transfer events.</title>
        <authorList>
            <person name="Petersen C."/>
            <person name="Sorensen T."/>
            <person name="Nielsen M.R."/>
            <person name="Sondergaard T.E."/>
            <person name="Sorensen J.L."/>
            <person name="Fitzpatrick D.A."/>
            <person name="Frisvad J.C."/>
            <person name="Nielsen K.L."/>
        </authorList>
    </citation>
    <scope>NUCLEOTIDE SEQUENCE</scope>
    <source>
        <strain evidence="3">IBT 17514</strain>
    </source>
</reference>
<dbReference type="AlphaFoldDB" id="A0AAD6HW19"/>